<reference evidence="1 2" key="1">
    <citation type="submission" date="2024-09" db="EMBL/GenBank/DDBJ databases">
        <title>Chromosome-scale assembly of Riccia fluitans.</title>
        <authorList>
            <person name="Paukszto L."/>
            <person name="Sawicki J."/>
            <person name="Karawczyk K."/>
            <person name="Piernik-Szablinska J."/>
            <person name="Szczecinska M."/>
            <person name="Mazdziarz M."/>
        </authorList>
    </citation>
    <scope>NUCLEOTIDE SEQUENCE [LARGE SCALE GENOMIC DNA]</scope>
    <source>
        <strain evidence="1">Rf_01</strain>
        <tissue evidence="1">Aerial parts of the thallus</tissue>
    </source>
</reference>
<sequence length="141" mass="15533">MDMSSLLDGGDLDEGNDVIEDPFIVEADEGARALGIGKVQLRPKYPDLVVAFLASWLHYPPDPDLAVASLAPLPTISRSNLCRLKKTTIIRHEGDDVLAVKALWYKPVCPETQELVVCYHDTIDDDNTIDANSVEKNNLES</sequence>
<dbReference type="EMBL" id="JBHFFA010000005">
    <property type="protein sequence ID" value="KAL2623735.1"/>
    <property type="molecule type" value="Genomic_DNA"/>
</dbReference>
<evidence type="ECO:0000313" key="2">
    <source>
        <dbReference type="Proteomes" id="UP001605036"/>
    </source>
</evidence>
<organism evidence="1 2">
    <name type="scientific">Riccia fluitans</name>
    <dbReference type="NCBI Taxonomy" id="41844"/>
    <lineage>
        <taxon>Eukaryota</taxon>
        <taxon>Viridiplantae</taxon>
        <taxon>Streptophyta</taxon>
        <taxon>Embryophyta</taxon>
        <taxon>Marchantiophyta</taxon>
        <taxon>Marchantiopsida</taxon>
        <taxon>Marchantiidae</taxon>
        <taxon>Marchantiales</taxon>
        <taxon>Ricciaceae</taxon>
        <taxon>Riccia</taxon>
    </lineage>
</organism>
<dbReference type="Proteomes" id="UP001605036">
    <property type="component" value="Unassembled WGS sequence"/>
</dbReference>
<accession>A0ABD1YB28</accession>
<dbReference type="AlphaFoldDB" id="A0ABD1YB28"/>
<comment type="caution">
    <text evidence="1">The sequence shown here is derived from an EMBL/GenBank/DDBJ whole genome shotgun (WGS) entry which is preliminary data.</text>
</comment>
<proteinExistence type="predicted"/>
<gene>
    <name evidence="1" type="ORF">R1flu_007980</name>
</gene>
<protein>
    <submittedName>
        <fullName evidence="1">Uncharacterized protein</fullName>
    </submittedName>
</protein>
<name>A0ABD1YB28_9MARC</name>
<keyword evidence="2" id="KW-1185">Reference proteome</keyword>
<evidence type="ECO:0000313" key="1">
    <source>
        <dbReference type="EMBL" id="KAL2623735.1"/>
    </source>
</evidence>